<keyword evidence="1" id="KW-0812">Transmembrane</keyword>
<accession>A0A942TGA4</accession>
<dbReference type="EMBL" id="JAGYPG010000002">
    <property type="protein sequence ID" value="MBS4196246.1"/>
    <property type="molecule type" value="Genomic_DNA"/>
</dbReference>
<comment type="caution">
    <text evidence="2">The sequence shown here is derived from an EMBL/GenBank/DDBJ whole genome shotgun (WGS) entry which is preliminary data.</text>
</comment>
<evidence type="ECO:0000313" key="2">
    <source>
        <dbReference type="EMBL" id="MBS4196246.1"/>
    </source>
</evidence>
<name>A0A942TGA4_9BACI</name>
<keyword evidence="3" id="KW-1185">Reference proteome</keyword>
<dbReference type="Pfam" id="PF10823">
    <property type="entry name" value="DUF2568"/>
    <property type="match status" value="1"/>
</dbReference>
<dbReference type="AlphaFoldDB" id="A0A942TGA4"/>
<gene>
    <name evidence="2" type="ORF">KHA97_14355</name>
</gene>
<reference evidence="2 3" key="1">
    <citation type="submission" date="2021-05" db="EMBL/GenBank/DDBJ databases">
        <title>Novel Bacillus species.</title>
        <authorList>
            <person name="Liu G."/>
        </authorList>
    </citation>
    <scope>NUCLEOTIDE SEQUENCE [LARGE SCALE GENOMIC DNA]</scope>
    <source>
        <strain evidence="3">FJAT-49780</strain>
    </source>
</reference>
<evidence type="ECO:0000256" key="1">
    <source>
        <dbReference type="SAM" id="Phobius"/>
    </source>
</evidence>
<keyword evidence="1" id="KW-0472">Membrane</keyword>
<keyword evidence="1" id="KW-1133">Transmembrane helix</keyword>
<dbReference type="Proteomes" id="UP000681414">
    <property type="component" value="Unassembled WGS sequence"/>
</dbReference>
<proteinExistence type="predicted"/>
<evidence type="ECO:0000313" key="3">
    <source>
        <dbReference type="Proteomes" id="UP000681414"/>
    </source>
</evidence>
<protein>
    <submittedName>
        <fullName evidence="2">YrdB family protein</fullName>
    </submittedName>
</protein>
<feature type="transmembrane region" description="Helical" evidence="1">
    <location>
        <begin position="34"/>
        <end position="56"/>
    </location>
</feature>
<dbReference type="InterPro" id="IPR021214">
    <property type="entry name" value="DUF2568"/>
</dbReference>
<feature type="transmembrane region" description="Helical" evidence="1">
    <location>
        <begin position="68"/>
        <end position="86"/>
    </location>
</feature>
<sequence>MIAIKYTVFIIFFLMELCALAAFSFWGFQLKSGWAIKILVGIGLPLLVAIFWGTFIAPKASFPVSSNVRILLQLLIFTLACAALYLSDKEKLAFLFGTVVVIEMILMNFFDKAETF</sequence>
<feature type="transmembrane region" description="Helical" evidence="1">
    <location>
        <begin position="7"/>
        <end position="28"/>
    </location>
</feature>
<organism evidence="2 3">
    <name type="scientific">Lederbergia citri</name>
    <dbReference type="NCBI Taxonomy" id="2833580"/>
    <lineage>
        <taxon>Bacteria</taxon>
        <taxon>Bacillati</taxon>
        <taxon>Bacillota</taxon>
        <taxon>Bacilli</taxon>
        <taxon>Bacillales</taxon>
        <taxon>Bacillaceae</taxon>
        <taxon>Lederbergia</taxon>
    </lineage>
</organism>
<dbReference type="RefSeq" id="WP_213125393.1">
    <property type="nucleotide sequence ID" value="NZ_JAGYPG010000002.1"/>
</dbReference>
<feature type="transmembrane region" description="Helical" evidence="1">
    <location>
        <begin position="92"/>
        <end position="110"/>
    </location>
</feature>